<dbReference type="Pfam" id="PF00931">
    <property type="entry name" value="NB-ARC"/>
    <property type="match status" value="1"/>
</dbReference>
<gene>
    <name evidence="2" type="ORF">LWC34_25840</name>
</gene>
<dbReference type="InterPro" id="IPR005158">
    <property type="entry name" value="BTAD"/>
</dbReference>
<dbReference type="PRINTS" id="PR00364">
    <property type="entry name" value="DISEASERSIST"/>
</dbReference>
<dbReference type="InterPro" id="IPR036388">
    <property type="entry name" value="WH-like_DNA-bd_sf"/>
</dbReference>
<sequence length="984" mass="109146">MPAVRIHDHFETDWVHAKPRGMFSVLLLRAREPVSVTELTDWIWPVGKAPDDPSGALSTYKKRIVAGLARMNLPPRIFYRNGSYRLDVDREEIDFHEFCRRAEKARSAVRQGDHANAVRELTSAVDDLWTGTPIPDLHGERAANWRHMAISEHLIPAHSALFTCLSVLGEHEQVLRRLAELPVELRQNLTMLKHRLAAQHGARRFGEADSFYLDQRKRLKNEGSLDEADELTRFQNELLARKHDQRIVLPTPPAPPQPAEAPYSLPHDVNDFFGRESLVRELDRVTTASDGVPTPTIVVLSGDPGVGKTALAVRWAHLAADRYPGGRLYRDLNGFGEGHPVHESEVVDEFLATLGLSAEAMASPMGRKAKLRGLLSGKRALVVLDNVRDHNQIRQLLDCLSTCTVLVTSRSRLPDLVRRGASTVPVQPLTYAEGKAWLTTWLGPRALAEVTATSDLVALCGGIALVLRIVAERTRSRPGVALAEFADELRDEHTMLGLGGRGAEGSVRAALGWSYNALRPAEQRVFRLLGVHPGPDVSVEAAAALTGQDRKQIQGDLDALVDFHMVSQPESLTRYRLHDLLRRYAHELAAEADETPAAERRLFDFYLSSAQNADRLVIPHRMAVDTGPSVAGVAPIKFTDKETVSRWAHRERANINELIRYAAARGHHHFAMQMPSVIGEIFQRLGHGLDVVAALRIAVRSARIAGDLFEEACSWGNLGFHQLALRQFDAATDSLQTARTMFNQVNDPVGMAATDMRLGMLAVEQRDFRRAIELQLSALRAFQRLRAAGEEALALSRLTETYRRSGNLTDATEAGRETVWCAERIGDTHTKGRAFIELAAIHAERGALAEAKDYCLRALETHDHNDLGPLGAAYNVLAVIHVSQEDYQAAEQCARRALTHCRGAFDIRGKAQAHRMIAELMHRQARHEEAAESWTLALSLFEAMDDHQAATGIRERLAEIPAVALIPAERTESLQHPPARFTTG</sequence>
<proteinExistence type="predicted"/>
<dbReference type="RefSeq" id="WP_233727733.1">
    <property type="nucleotide sequence ID" value="NZ_JAJVCN010000002.1"/>
</dbReference>
<dbReference type="InterPro" id="IPR019734">
    <property type="entry name" value="TPR_rpt"/>
</dbReference>
<dbReference type="EMBL" id="JAJVCN010000002">
    <property type="protein sequence ID" value="MCE7006234.1"/>
    <property type="molecule type" value="Genomic_DNA"/>
</dbReference>
<evidence type="ECO:0000313" key="3">
    <source>
        <dbReference type="Proteomes" id="UP001521150"/>
    </source>
</evidence>
<feature type="domain" description="Bacterial transcriptional activator" evidence="1">
    <location>
        <begin position="93"/>
        <end position="239"/>
    </location>
</feature>
<organism evidence="2 3">
    <name type="scientific">Kibdelosporangium philippinense</name>
    <dbReference type="NCBI Taxonomy" id="211113"/>
    <lineage>
        <taxon>Bacteria</taxon>
        <taxon>Bacillati</taxon>
        <taxon>Actinomycetota</taxon>
        <taxon>Actinomycetes</taxon>
        <taxon>Pseudonocardiales</taxon>
        <taxon>Pseudonocardiaceae</taxon>
        <taxon>Kibdelosporangium</taxon>
    </lineage>
</organism>
<dbReference type="SMART" id="SM01043">
    <property type="entry name" value="BTAD"/>
    <property type="match status" value="1"/>
</dbReference>
<dbReference type="PANTHER" id="PTHR47691">
    <property type="entry name" value="REGULATOR-RELATED"/>
    <property type="match status" value="1"/>
</dbReference>
<dbReference type="Proteomes" id="UP001521150">
    <property type="component" value="Unassembled WGS sequence"/>
</dbReference>
<protein>
    <submittedName>
        <fullName evidence="2">NB-ARC domain-containing protein</fullName>
    </submittedName>
</protein>
<dbReference type="SUPFAM" id="SSF52540">
    <property type="entry name" value="P-loop containing nucleoside triphosphate hydrolases"/>
    <property type="match status" value="1"/>
</dbReference>
<accession>A0ABS8ZG30</accession>
<dbReference type="SUPFAM" id="SSF48452">
    <property type="entry name" value="TPR-like"/>
    <property type="match status" value="3"/>
</dbReference>
<dbReference type="Pfam" id="PF03704">
    <property type="entry name" value="BTAD"/>
    <property type="match status" value="1"/>
</dbReference>
<dbReference type="InterPro" id="IPR027417">
    <property type="entry name" value="P-loop_NTPase"/>
</dbReference>
<dbReference type="InterPro" id="IPR011990">
    <property type="entry name" value="TPR-like_helical_dom_sf"/>
</dbReference>
<dbReference type="Gene3D" id="3.40.50.300">
    <property type="entry name" value="P-loop containing nucleotide triphosphate hydrolases"/>
    <property type="match status" value="1"/>
</dbReference>
<dbReference type="Gene3D" id="1.10.10.10">
    <property type="entry name" value="Winged helix-like DNA-binding domain superfamily/Winged helix DNA-binding domain"/>
    <property type="match status" value="2"/>
</dbReference>
<dbReference type="Gene3D" id="1.25.40.10">
    <property type="entry name" value="Tetratricopeptide repeat domain"/>
    <property type="match status" value="3"/>
</dbReference>
<keyword evidence="3" id="KW-1185">Reference proteome</keyword>
<dbReference type="PANTHER" id="PTHR47691:SF3">
    <property type="entry name" value="HTH-TYPE TRANSCRIPTIONAL REGULATOR RV0890C-RELATED"/>
    <property type="match status" value="1"/>
</dbReference>
<comment type="caution">
    <text evidence="2">The sequence shown here is derived from an EMBL/GenBank/DDBJ whole genome shotgun (WGS) entry which is preliminary data.</text>
</comment>
<reference evidence="2 3" key="1">
    <citation type="submission" date="2021-12" db="EMBL/GenBank/DDBJ databases">
        <title>Genome sequence of Kibdelosporangium philippinense ATCC 49844.</title>
        <authorList>
            <person name="Fedorov E.A."/>
            <person name="Omeragic M."/>
            <person name="Shalygina K.F."/>
            <person name="Maclea K.S."/>
        </authorList>
    </citation>
    <scope>NUCLEOTIDE SEQUENCE [LARGE SCALE GENOMIC DNA]</scope>
    <source>
        <strain evidence="2 3">ATCC 49844</strain>
    </source>
</reference>
<dbReference type="InterPro" id="IPR002182">
    <property type="entry name" value="NB-ARC"/>
</dbReference>
<evidence type="ECO:0000313" key="2">
    <source>
        <dbReference type="EMBL" id="MCE7006234.1"/>
    </source>
</evidence>
<evidence type="ECO:0000259" key="1">
    <source>
        <dbReference type="SMART" id="SM01043"/>
    </source>
</evidence>
<dbReference type="SMART" id="SM00028">
    <property type="entry name" value="TPR"/>
    <property type="match status" value="4"/>
</dbReference>
<name>A0ABS8ZG30_9PSEU</name>